<comment type="caution">
    <text evidence="5">The sequence shown here is derived from an EMBL/GenBank/DDBJ whole genome shotgun (WGS) entry which is preliminary data.</text>
</comment>
<dbReference type="Gene3D" id="3.10.450.10">
    <property type="match status" value="1"/>
</dbReference>
<keyword evidence="1" id="KW-0646">Protease inhibitor</keyword>
<evidence type="ECO:0000259" key="4">
    <source>
        <dbReference type="Pfam" id="PF16845"/>
    </source>
</evidence>
<name>A0AAN7F8J0_QUERU</name>
<reference evidence="5 6" key="1">
    <citation type="journal article" date="2023" name="G3 (Bethesda)">
        <title>A haplotype-resolved chromosome-scale genome for Quercus rubra L. provides insights into the genetics of adaptive traits for red oak species.</title>
        <authorList>
            <person name="Kapoor B."/>
            <person name="Jenkins J."/>
            <person name="Schmutz J."/>
            <person name="Zhebentyayeva T."/>
            <person name="Kuelheim C."/>
            <person name="Coggeshall M."/>
            <person name="Heim C."/>
            <person name="Lasky J.R."/>
            <person name="Leites L."/>
            <person name="Islam-Faridi N."/>
            <person name="Romero-Severson J."/>
            <person name="DeLeo V.L."/>
            <person name="Lucas S.M."/>
            <person name="Lazic D."/>
            <person name="Gailing O."/>
            <person name="Carlson J."/>
            <person name="Staton M."/>
        </authorList>
    </citation>
    <scope>NUCLEOTIDE SEQUENCE [LARGE SCALE GENOMIC DNA]</scope>
    <source>
        <strain evidence="5">Pseudo-F2</strain>
    </source>
</reference>
<evidence type="ECO:0000313" key="6">
    <source>
        <dbReference type="Proteomes" id="UP001324115"/>
    </source>
</evidence>
<sequence length="120" mass="13628">MTAQKYCFYLLSLLILPIYATARGGRHGGLHATDDWHPITNVRDESVRLIGDYAVFEYNLNSSSNLVFGMVVSGESRFSNGTYYRLVLATKNGTNTRNYKAIVFDQPWSHTRKLTNFDPT</sequence>
<dbReference type="InterPro" id="IPR046350">
    <property type="entry name" value="Cystatin_sf"/>
</dbReference>
<accession>A0AAN7F8J0</accession>
<proteinExistence type="predicted"/>
<keyword evidence="6" id="KW-1185">Reference proteome</keyword>
<dbReference type="Proteomes" id="UP001324115">
    <property type="component" value="Unassembled WGS sequence"/>
</dbReference>
<feature type="domain" description="Cystatin" evidence="4">
    <location>
        <begin position="39"/>
        <end position="119"/>
    </location>
</feature>
<dbReference type="SUPFAM" id="SSF54403">
    <property type="entry name" value="Cystatin/monellin"/>
    <property type="match status" value="1"/>
</dbReference>
<dbReference type="GO" id="GO:0004869">
    <property type="term" value="F:cysteine-type endopeptidase inhibitor activity"/>
    <property type="evidence" value="ECO:0007669"/>
    <property type="project" value="UniProtKB-KW"/>
</dbReference>
<dbReference type="PANTHER" id="PTHR47364">
    <property type="entry name" value="CYSTEINE PROTEINASE INHIBITOR 5"/>
    <property type="match status" value="1"/>
</dbReference>
<dbReference type="InterPro" id="IPR000010">
    <property type="entry name" value="Cystatin_dom"/>
</dbReference>
<evidence type="ECO:0000256" key="3">
    <source>
        <dbReference type="SAM" id="SignalP"/>
    </source>
</evidence>
<dbReference type="EMBL" id="JAXUIC010000005">
    <property type="protein sequence ID" value="KAK4587674.1"/>
    <property type="molecule type" value="Genomic_DNA"/>
</dbReference>
<feature type="signal peptide" evidence="3">
    <location>
        <begin position="1"/>
        <end position="22"/>
    </location>
</feature>
<gene>
    <name evidence="5" type="ORF">RGQ29_018902</name>
</gene>
<dbReference type="Pfam" id="PF16845">
    <property type="entry name" value="SQAPI"/>
    <property type="match status" value="1"/>
</dbReference>
<evidence type="ECO:0000313" key="5">
    <source>
        <dbReference type="EMBL" id="KAK4587674.1"/>
    </source>
</evidence>
<keyword evidence="3" id="KW-0732">Signal</keyword>
<evidence type="ECO:0000256" key="1">
    <source>
        <dbReference type="ARBA" id="ARBA00022690"/>
    </source>
</evidence>
<dbReference type="PANTHER" id="PTHR47364:SF2">
    <property type="entry name" value="CYSTEINE PROTEINASE INHIBITOR 5"/>
    <property type="match status" value="1"/>
</dbReference>
<dbReference type="AlphaFoldDB" id="A0AAN7F8J0"/>
<keyword evidence="2" id="KW-0789">Thiol protease inhibitor</keyword>
<organism evidence="5 6">
    <name type="scientific">Quercus rubra</name>
    <name type="common">Northern red oak</name>
    <name type="synonym">Quercus borealis</name>
    <dbReference type="NCBI Taxonomy" id="3512"/>
    <lineage>
        <taxon>Eukaryota</taxon>
        <taxon>Viridiplantae</taxon>
        <taxon>Streptophyta</taxon>
        <taxon>Embryophyta</taxon>
        <taxon>Tracheophyta</taxon>
        <taxon>Spermatophyta</taxon>
        <taxon>Magnoliopsida</taxon>
        <taxon>eudicotyledons</taxon>
        <taxon>Gunneridae</taxon>
        <taxon>Pentapetalae</taxon>
        <taxon>rosids</taxon>
        <taxon>fabids</taxon>
        <taxon>Fagales</taxon>
        <taxon>Fagaceae</taxon>
        <taxon>Quercus</taxon>
    </lineage>
</organism>
<protein>
    <recommendedName>
        <fullName evidence="4">Cystatin domain-containing protein</fullName>
    </recommendedName>
</protein>
<evidence type="ECO:0000256" key="2">
    <source>
        <dbReference type="ARBA" id="ARBA00022704"/>
    </source>
</evidence>
<feature type="chain" id="PRO_5042951984" description="Cystatin domain-containing protein" evidence="3">
    <location>
        <begin position="23"/>
        <end position="120"/>
    </location>
</feature>